<comment type="similarity">
    <text evidence="1">Belongs to the bHLH protein family.</text>
</comment>
<dbReference type="EMBL" id="GDJX01016423">
    <property type="protein sequence ID" value="JAT51513.1"/>
    <property type="molecule type" value="Transcribed_RNA"/>
</dbReference>
<dbReference type="EMBL" id="GDJX01017252">
    <property type="protein sequence ID" value="JAT50684.1"/>
    <property type="molecule type" value="Transcribed_RNA"/>
</dbReference>
<keyword evidence="2" id="KW-0805">Transcription regulation</keyword>
<dbReference type="PROSITE" id="PS50888">
    <property type="entry name" value="BHLH"/>
    <property type="match status" value="1"/>
</dbReference>
<dbReference type="InterPro" id="IPR044818">
    <property type="entry name" value="ILR3-like"/>
</dbReference>
<feature type="compositionally biased region" description="Basic and acidic residues" evidence="5">
    <location>
        <begin position="45"/>
        <end position="56"/>
    </location>
</feature>
<feature type="domain" description="BHLH" evidence="6">
    <location>
        <begin position="71"/>
        <end position="122"/>
    </location>
</feature>
<evidence type="ECO:0000313" key="8">
    <source>
        <dbReference type="EMBL" id="JAT51513.1"/>
    </source>
</evidence>
<dbReference type="GO" id="GO:0006879">
    <property type="term" value="P:intracellular iron ion homeostasis"/>
    <property type="evidence" value="ECO:0007669"/>
    <property type="project" value="InterPro"/>
</dbReference>
<evidence type="ECO:0000256" key="4">
    <source>
        <dbReference type="SAM" id="Coils"/>
    </source>
</evidence>
<evidence type="ECO:0000256" key="1">
    <source>
        <dbReference type="ARBA" id="ARBA00005510"/>
    </source>
</evidence>
<feature type="coiled-coil region" evidence="4">
    <location>
        <begin position="112"/>
        <end position="167"/>
    </location>
</feature>
<name>A0A1D1Y7S3_9ARAE</name>
<dbReference type="AlphaFoldDB" id="A0A1D1Y7S3"/>
<dbReference type="PANTHER" id="PTHR46133:SF8">
    <property type="entry name" value="TRANSCRIPTION FACTOR ILR3-LIKE"/>
    <property type="match status" value="1"/>
</dbReference>
<accession>A0A1D1Y7S3</accession>
<organism evidence="7">
    <name type="scientific">Anthurium amnicola</name>
    <dbReference type="NCBI Taxonomy" id="1678845"/>
    <lineage>
        <taxon>Eukaryota</taxon>
        <taxon>Viridiplantae</taxon>
        <taxon>Streptophyta</taxon>
        <taxon>Embryophyta</taxon>
        <taxon>Tracheophyta</taxon>
        <taxon>Spermatophyta</taxon>
        <taxon>Magnoliopsida</taxon>
        <taxon>Liliopsida</taxon>
        <taxon>Araceae</taxon>
        <taxon>Pothoideae</taxon>
        <taxon>Potheae</taxon>
        <taxon>Anthurium</taxon>
    </lineage>
</organism>
<protein>
    <submittedName>
        <fullName evidence="7">Transcription factor ILR3</fullName>
    </submittedName>
</protein>
<keyword evidence="4" id="KW-0175">Coiled coil</keyword>
<reference evidence="7" key="1">
    <citation type="submission" date="2015-07" db="EMBL/GenBank/DDBJ databases">
        <title>Transcriptome Assembly of Anthurium amnicola.</title>
        <authorList>
            <person name="Suzuki J."/>
        </authorList>
    </citation>
    <scope>NUCLEOTIDE SEQUENCE</scope>
</reference>
<dbReference type="Pfam" id="PF00010">
    <property type="entry name" value="HLH"/>
    <property type="match status" value="1"/>
</dbReference>
<keyword evidence="3" id="KW-0804">Transcription</keyword>
<evidence type="ECO:0000259" key="6">
    <source>
        <dbReference type="PROSITE" id="PS50888"/>
    </source>
</evidence>
<sequence length="230" mass="25484">MGSGQNNGGGAGWFLDFGGMEDEVQAAEFTWPSHFMDDPTVPSTLDRDLSQKEGKTCESTSKKRNRVNSCAGPGTKACREKIRRDRLNDRFVELCSILDPGRPPKADKVAILSDATRHLNQLHVEAEKLKESNESLQETIKSLKAEKMELRDEKVSLKAEKEKLEQMLKGLSIPSSFVAPPVAAPFHPAAYATCNKNIPYPNYPPVGMWQWIPPASLDTSQDHVLRPPVA</sequence>
<dbReference type="Gene3D" id="4.10.280.10">
    <property type="entry name" value="Helix-loop-helix DNA-binding domain"/>
    <property type="match status" value="1"/>
</dbReference>
<dbReference type="GO" id="GO:0046983">
    <property type="term" value="F:protein dimerization activity"/>
    <property type="evidence" value="ECO:0007669"/>
    <property type="project" value="InterPro"/>
</dbReference>
<dbReference type="InterPro" id="IPR036638">
    <property type="entry name" value="HLH_DNA-bd_sf"/>
</dbReference>
<gene>
    <name evidence="7" type="primary">ILR3_7</name>
    <name evidence="8" type="synonym">ILR3_11</name>
    <name evidence="7" type="ORF">g.56014</name>
    <name evidence="8" type="ORF">g.56016</name>
</gene>
<evidence type="ECO:0000256" key="2">
    <source>
        <dbReference type="ARBA" id="ARBA00023015"/>
    </source>
</evidence>
<dbReference type="SMART" id="SM00353">
    <property type="entry name" value="HLH"/>
    <property type="match status" value="1"/>
</dbReference>
<dbReference type="CDD" id="cd11446">
    <property type="entry name" value="bHLH_AtILR3_like"/>
    <property type="match status" value="1"/>
</dbReference>
<dbReference type="InterPro" id="IPR011598">
    <property type="entry name" value="bHLH_dom"/>
</dbReference>
<dbReference type="SUPFAM" id="SSF47459">
    <property type="entry name" value="HLH, helix-loop-helix DNA-binding domain"/>
    <property type="match status" value="1"/>
</dbReference>
<evidence type="ECO:0000313" key="7">
    <source>
        <dbReference type="EMBL" id="JAT50684.1"/>
    </source>
</evidence>
<evidence type="ECO:0000256" key="5">
    <source>
        <dbReference type="SAM" id="MobiDB-lite"/>
    </source>
</evidence>
<proteinExistence type="inferred from homology"/>
<evidence type="ECO:0000256" key="3">
    <source>
        <dbReference type="ARBA" id="ARBA00023163"/>
    </source>
</evidence>
<dbReference type="GO" id="GO:0003700">
    <property type="term" value="F:DNA-binding transcription factor activity"/>
    <property type="evidence" value="ECO:0007669"/>
    <property type="project" value="InterPro"/>
</dbReference>
<feature type="region of interest" description="Disordered" evidence="5">
    <location>
        <begin position="43"/>
        <end position="75"/>
    </location>
</feature>
<dbReference type="PANTHER" id="PTHR46133">
    <property type="entry name" value="BHLH TRANSCRIPTION FACTOR"/>
    <property type="match status" value="1"/>
</dbReference>